<reference evidence="6" key="1">
    <citation type="journal article" date="2010" name="Science">
        <title>Signatures of adaptation to obligate biotrophy in the Hyaloperonospora arabidopsidis genome.</title>
        <authorList>
            <person name="Baxter L."/>
            <person name="Tripathy S."/>
            <person name="Ishaque N."/>
            <person name="Boot N."/>
            <person name="Cabral A."/>
            <person name="Kemen E."/>
            <person name="Thines M."/>
            <person name="Ah-Fong A."/>
            <person name="Anderson R."/>
            <person name="Badejoko W."/>
            <person name="Bittner-Eddy P."/>
            <person name="Boore J.L."/>
            <person name="Chibucos M.C."/>
            <person name="Coates M."/>
            <person name="Dehal P."/>
            <person name="Delehaunty K."/>
            <person name="Dong S."/>
            <person name="Downton P."/>
            <person name="Dumas B."/>
            <person name="Fabro G."/>
            <person name="Fronick C."/>
            <person name="Fuerstenberg S.I."/>
            <person name="Fulton L."/>
            <person name="Gaulin E."/>
            <person name="Govers F."/>
            <person name="Hughes L."/>
            <person name="Humphray S."/>
            <person name="Jiang R.H."/>
            <person name="Judelson H."/>
            <person name="Kamoun S."/>
            <person name="Kyung K."/>
            <person name="Meijer H."/>
            <person name="Minx P."/>
            <person name="Morris P."/>
            <person name="Nelson J."/>
            <person name="Phuntumart V."/>
            <person name="Qutob D."/>
            <person name="Rehmany A."/>
            <person name="Rougon-Cardoso A."/>
            <person name="Ryden P."/>
            <person name="Torto-Alalibo T."/>
            <person name="Studholme D."/>
            <person name="Wang Y."/>
            <person name="Win J."/>
            <person name="Wood J."/>
            <person name="Clifton S.W."/>
            <person name="Rogers J."/>
            <person name="Van den Ackerveken G."/>
            <person name="Jones J.D."/>
            <person name="McDowell J.M."/>
            <person name="Beynon J."/>
            <person name="Tyler B.M."/>
        </authorList>
    </citation>
    <scope>NUCLEOTIDE SEQUENCE [LARGE SCALE GENOMIC DNA]</scope>
    <source>
        <strain evidence="6">Emoy2</strain>
    </source>
</reference>
<dbReference type="Proteomes" id="UP000011713">
    <property type="component" value="Unassembled WGS sequence"/>
</dbReference>
<dbReference type="InterPro" id="IPR051870">
    <property type="entry name" value="Elongin-A_domain"/>
</dbReference>
<dbReference type="InterPro" id="IPR017923">
    <property type="entry name" value="TFIIS_N"/>
</dbReference>
<dbReference type="VEuPathDB" id="FungiDB:HpaG813941"/>
<evidence type="ECO:0000256" key="1">
    <source>
        <dbReference type="ARBA" id="ARBA00004123"/>
    </source>
</evidence>
<name>M4C4C3_HYAAE</name>
<dbReference type="STRING" id="559515.M4C4C3"/>
<dbReference type="SMART" id="SM00509">
    <property type="entry name" value="TFS2N"/>
    <property type="match status" value="1"/>
</dbReference>
<dbReference type="InterPro" id="IPR035441">
    <property type="entry name" value="TFIIS/LEDGF_dom_sf"/>
</dbReference>
<dbReference type="EnsemblProtists" id="HpaT813941">
    <property type="protein sequence ID" value="HpaP813941"/>
    <property type="gene ID" value="HpaG813941"/>
</dbReference>
<protein>
    <recommendedName>
        <fullName evidence="4">TFIIS N-terminal domain-containing protein</fullName>
    </recommendedName>
</protein>
<evidence type="ECO:0000256" key="3">
    <source>
        <dbReference type="PROSITE-ProRule" id="PRU00649"/>
    </source>
</evidence>
<dbReference type="InterPro" id="IPR003617">
    <property type="entry name" value="TFIIS/CRSP70_N_sub"/>
</dbReference>
<organism evidence="5 6">
    <name type="scientific">Hyaloperonospora arabidopsidis (strain Emoy2)</name>
    <name type="common">Downy mildew agent</name>
    <name type="synonym">Peronospora arabidopsidis</name>
    <dbReference type="NCBI Taxonomy" id="559515"/>
    <lineage>
        <taxon>Eukaryota</taxon>
        <taxon>Sar</taxon>
        <taxon>Stramenopiles</taxon>
        <taxon>Oomycota</taxon>
        <taxon>Peronosporomycetes</taxon>
        <taxon>Peronosporales</taxon>
        <taxon>Peronosporaceae</taxon>
        <taxon>Hyaloperonospora</taxon>
    </lineage>
</organism>
<dbReference type="eggNOG" id="ENOG502QRYI">
    <property type="taxonomic scope" value="Eukaryota"/>
</dbReference>
<proteinExistence type="predicted"/>
<accession>M4C4C3</accession>
<dbReference type="EMBL" id="ABWE02003035">
    <property type="status" value="NOT_ANNOTATED_CDS"/>
    <property type="molecule type" value="Genomic_DNA"/>
</dbReference>
<dbReference type="InParanoid" id="M4C4C3"/>
<dbReference type="Pfam" id="PF08711">
    <property type="entry name" value="Med26"/>
    <property type="match status" value="1"/>
</dbReference>
<reference evidence="5" key="2">
    <citation type="submission" date="2015-06" db="UniProtKB">
        <authorList>
            <consortium name="EnsemblProtists"/>
        </authorList>
    </citation>
    <scope>IDENTIFICATION</scope>
    <source>
        <strain evidence="5">Emoy2</strain>
    </source>
</reference>
<dbReference type="AlphaFoldDB" id="M4C4C3"/>
<dbReference type="Gene3D" id="1.20.930.10">
    <property type="entry name" value="Conserved domain common to transcription factors TFIIS, elongin A, CRSP70"/>
    <property type="match status" value="1"/>
</dbReference>
<dbReference type="SUPFAM" id="SSF47676">
    <property type="entry name" value="Conserved domain common to transcription factors TFIIS, elongin A, CRSP70"/>
    <property type="match status" value="1"/>
</dbReference>
<dbReference type="HOGENOM" id="CLU_1859106_0_0_1"/>
<evidence type="ECO:0000313" key="6">
    <source>
        <dbReference type="Proteomes" id="UP000011713"/>
    </source>
</evidence>
<comment type="subcellular location">
    <subcellularLocation>
        <location evidence="1 3">Nucleus</location>
    </subcellularLocation>
</comment>
<dbReference type="PANTHER" id="PTHR15141:SF76">
    <property type="entry name" value="TRANSCRIPTION ELONGATION FACTOR B POLYPEPTIDE 3"/>
    <property type="match status" value="1"/>
</dbReference>
<sequence length="138" mass="14637">MLELHLNADIGGTDVRIWCWSKWNLSLGASNTSASDIKDISINSEVAAATVAAPADMEDVATRVGFLQGLLDQNGDVKNVSAALATHVLSALAGMVLTVDILKSTGVGRTINKLRKHTTPSVAKTATQLVARWKKDLL</sequence>
<evidence type="ECO:0000256" key="2">
    <source>
        <dbReference type="ARBA" id="ARBA00023242"/>
    </source>
</evidence>
<dbReference type="CDD" id="cd00183">
    <property type="entry name" value="TFIIS_I"/>
    <property type="match status" value="1"/>
</dbReference>
<keyword evidence="2 3" id="KW-0539">Nucleus</keyword>
<keyword evidence="6" id="KW-1185">Reference proteome</keyword>
<evidence type="ECO:0000313" key="5">
    <source>
        <dbReference type="EnsemblProtists" id="HpaP813941"/>
    </source>
</evidence>
<dbReference type="PANTHER" id="PTHR15141">
    <property type="entry name" value="TRANSCRIPTION ELONGATION FACTOR B POLYPEPTIDE 3"/>
    <property type="match status" value="1"/>
</dbReference>
<feature type="domain" description="TFIIS N-terminal" evidence="4">
    <location>
        <begin position="65"/>
        <end position="138"/>
    </location>
</feature>
<dbReference type="GO" id="GO:0005634">
    <property type="term" value="C:nucleus"/>
    <property type="evidence" value="ECO:0007669"/>
    <property type="project" value="UniProtKB-SubCell"/>
</dbReference>
<dbReference type="PROSITE" id="PS51319">
    <property type="entry name" value="TFIIS_N"/>
    <property type="match status" value="1"/>
</dbReference>
<evidence type="ECO:0000259" key="4">
    <source>
        <dbReference type="PROSITE" id="PS51319"/>
    </source>
</evidence>